<proteinExistence type="evidence at transcript level"/>
<organism evidence="1">
    <name type="scientific">Macaca fascicularis</name>
    <name type="common">Crab-eating macaque</name>
    <name type="synonym">Cynomolgus monkey</name>
    <dbReference type="NCBI Taxonomy" id="9541"/>
    <lineage>
        <taxon>Eukaryota</taxon>
        <taxon>Metazoa</taxon>
        <taxon>Chordata</taxon>
        <taxon>Craniata</taxon>
        <taxon>Vertebrata</taxon>
        <taxon>Euteleostomi</taxon>
        <taxon>Mammalia</taxon>
        <taxon>Eutheria</taxon>
        <taxon>Euarchontoglires</taxon>
        <taxon>Primates</taxon>
        <taxon>Haplorrhini</taxon>
        <taxon>Catarrhini</taxon>
        <taxon>Cercopithecidae</taxon>
        <taxon>Cercopithecinae</taxon>
        <taxon>Macaca</taxon>
    </lineage>
</organism>
<name>I7GHQ6_MACFA</name>
<sequence>MRRLQPYKRAQDCEFCSCHEELRRPGSQQLGRESVRLWTVLT</sequence>
<accession>I7GHQ6</accession>
<dbReference type="EMBL" id="AB171459">
    <property type="protein sequence ID" value="BAE88522.1"/>
    <property type="molecule type" value="mRNA"/>
</dbReference>
<dbReference type="AlphaFoldDB" id="I7GHQ6"/>
<reference evidence="1" key="1">
    <citation type="journal article" date="2007" name="PLoS Biol.">
        <title>Rate of evolution in brain-expressed genes in humans and other primates.</title>
        <authorList>
            <person name="Wang H.-Y."/>
            <person name="Chien H.-C."/>
            <person name="Osada N."/>
            <person name="Hashimoto K."/>
            <person name="Sugano S."/>
            <person name="Gojobori T."/>
            <person name="Chou C.-K."/>
            <person name="Tsai S.-F."/>
            <person name="Wu C.-I."/>
            <person name="Shen C.-K.J."/>
        </authorList>
    </citation>
    <scope>NUCLEOTIDE SEQUENCE</scope>
</reference>
<protein>
    <submittedName>
        <fullName evidence="1">Macaca fascicularis brain cDNA clone: QccE-17811, similar to human RIC3 protein (RIC3), mRNA, RefSeq: NM_024557.2</fullName>
    </submittedName>
</protein>
<evidence type="ECO:0000313" key="1">
    <source>
        <dbReference type="EMBL" id="BAE88522.1"/>
    </source>
</evidence>